<evidence type="ECO:0008006" key="4">
    <source>
        <dbReference type="Google" id="ProtNLM"/>
    </source>
</evidence>
<evidence type="ECO:0000256" key="1">
    <source>
        <dbReference type="SAM" id="Phobius"/>
    </source>
</evidence>
<proteinExistence type="predicted"/>
<protein>
    <recommendedName>
        <fullName evidence="4">HTTM domain-containing protein</fullName>
    </recommendedName>
</protein>
<reference evidence="2 3" key="1">
    <citation type="submission" date="2019-11" db="EMBL/GenBank/DDBJ databases">
        <authorList>
            <person name="He Y."/>
        </authorList>
    </citation>
    <scope>NUCLEOTIDE SEQUENCE [LARGE SCALE GENOMIC DNA]</scope>
    <source>
        <strain evidence="2 3">SCSIO 58843</strain>
    </source>
</reference>
<dbReference type="EMBL" id="CP045851">
    <property type="protein sequence ID" value="QGG96203.1"/>
    <property type="molecule type" value="Genomic_DNA"/>
</dbReference>
<evidence type="ECO:0000313" key="3">
    <source>
        <dbReference type="Proteomes" id="UP000334019"/>
    </source>
</evidence>
<keyword evidence="1" id="KW-1133">Transmembrane helix</keyword>
<keyword evidence="3" id="KW-1185">Reference proteome</keyword>
<keyword evidence="1" id="KW-0472">Membrane</keyword>
<sequence>MSRPSVAAVRRLATGDDAARLALLRVLVTGYAVGYLLIRAPHLWDLAALADDAPGRWSPVGPFTFVAEPWPPSAVRALVPLTIVVGLSALLGRAWSITAPAAAVGVLLLTSYASSWGQVFHTENLLVLHLLVLAAAAVVDGGTGARRTGELAPRAMAVVVVVAYVLAGWAKLRASGWGWVSGDALLHHVAHDNLRKVLVGDWYSPIGAWAVGHPWVFRPMAALSLVVELAAPLALLGGRLRRAWVAGAWLFHLGVLAIMAILFPYQLTGVAFAAVLVARPLRPDRPSR</sequence>
<feature type="transmembrane region" description="Helical" evidence="1">
    <location>
        <begin position="21"/>
        <end position="38"/>
    </location>
</feature>
<feature type="transmembrane region" description="Helical" evidence="1">
    <location>
        <begin position="99"/>
        <end position="119"/>
    </location>
</feature>
<dbReference type="RefSeq" id="WP_153760309.1">
    <property type="nucleotide sequence ID" value="NZ_CP045851.1"/>
</dbReference>
<evidence type="ECO:0000313" key="2">
    <source>
        <dbReference type="EMBL" id="QGG96203.1"/>
    </source>
</evidence>
<gene>
    <name evidence="2" type="ORF">GH723_14440</name>
</gene>
<feature type="transmembrane region" description="Helical" evidence="1">
    <location>
        <begin position="155"/>
        <end position="172"/>
    </location>
</feature>
<feature type="transmembrane region" description="Helical" evidence="1">
    <location>
        <begin position="73"/>
        <end position="92"/>
    </location>
</feature>
<dbReference type="Proteomes" id="UP000334019">
    <property type="component" value="Chromosome"/>
</dbReference>
<dbReference type="KEGG" id="atq:GH723_14440"/>
<keyword evidence="1" id="KW-0812">Transmembrane</keyword>
<name>A0A5Q2RK42_9ACTN</name>
<feature type="transmembrane region" description="Helical" evidence="1">
    <location>
        <begin position="249"/>
        <end position="278"/>
    </location>
</feature>
<feature type="transmembrane region" description="Helical" evidence="1">
    <location>
        <begin position="215"/>
        <end position="237"/>
    </location>
</feature>
<organism evidence="2 3">
    <name type="scientific">Actinomarinicola tropica</name>
    <dbReference type="NCBI Taxonomy" id="2789776"/>
    <lineage>
        <taxon>Bacteria</taxon>
        <taxon>Bacillati</taxon>
        <taxon>Actinomycetota</taxon>
        <taxon>Acidimicrobiia</taxon>
        <taxon>Acidimicrobiales</taxon>
        <taxon>Iamiaceae</taxon>
        <taxon>Actinomarinicola</taxon>
    </lineage>
</organism>
<dbReference type="AlphaFoldDB" id="A0A5Q2RK42"/>
<feature type="transmembrane region" description="Helical" evidence="1">
    <location>
        <begin position="125"/>
        <end position="143"/>
    </location>
</feature>
<accession>A0A5Q2RK42</accession>